<reference evidence="4 5" key="1">
    <citation type="submission" date="2013-09" db="EMBL/GenBank/DDBJ databases">
        <title>Corchorus capsularis genome sequencing.</title>
        <authorList>
            <person name="Alam M."/>
            <person name="Haque M.S."/>
            <person name="Islam M.S."/>
            <person name="Emdad E.M."/>
            <person name="Islam M.M."/>
            <person name="Ahmed B."/>
            <person name="Halim A."/>
            <person name="Hossen Q.M.M."/>
            <person name="Hossain M.Z."/>
            <person name="Ahmed R."/>
            <person name="Khan M.M."/>
            <person name="Islam R."/>
            <person name="Rashid M.M."/>
            <person name="Khan S.A."/>
            <person name="Rahman M.S."/>
            <person name="Alam M."/>
        </authorList>
    </citation>
    <scope>NUCLEOTIDE SEQUENCE [LARGE SCALE GENOMIC DNA]</scope>
    <source>
        <strain evidence="5">cv. CVL-1</strain>
        <tissue evidence="4">Whole seedling</tissue>
    </source>
</reference>
<protein>
    <recommendedName>
        <fullName evidence="6">Pentacotripeptide-repeat region of PRORP domain-containing protein</fullName>
    </recommendedName>
</protein>
<dbReference type="PROSITE" id="PS51375">
    <property type="entry name" value="PPR"/>
    <property type="match status" value="6"/>
</dbReference>
<feature type="repeat" description="PPR" evidence="3">
    <location>
        <begin position="339"/>
        <end position="369"/>
    </location>
</feature>
<keyword evidence="5" id="KW-1185">Reference proteome</keyword>
<dbReference type="Gene3D" id="1.25.40.10">
    <property type="entry name" value="Tetratricopeptide repeat domain"/>
    <property type="match status" value="4"/>
</dbReference>
<sequence length="613" mass="68981">MKATLAASRHSKPLLYRHLKPQPPSYIFKCHLCTESNAELPSPATLPEDDESKITQAVQLLLETPHQEWSSSQPLQSILFSSSPPSPLFFLRITRCLPSSSEALNFIEHLRQNSPSQNTQFLSYPFQALLEHAGRAANTTTSLSELYEASKEWEIPLTINAGVLLIRYFGRLGMVDKSLLVFSELDPSLKNTHVRNVLIDVLLRDGGVDDALNVLDGMLQPSSEVPPNELTGDIVFYALVKEGRKGRELSDKELIKLVSRFAEHSVFPNPKWLTQLFTKLCRSRQIDQAWNLLHEMLRVRAPLETATFNAVLTVLGRREDVDGMNRLLAEMKENDIRPDAVTFGILMNHLCKVGRVDDAMEILNKMSEETGYDGVSIEADIVMYNTVINGLCKVGRQEEGLQLMERMRSMKGVKPKAATYNCLIGGFCRVGEIERGMELFEQMKEEKVSPNVITLNTLVDESLCKNNSIDLALSLMDDMKAKGVKPDTITYNAIFKGLKEKNLLKRALKLMDSMVEHACKPNYVTIEVLTEWLCAVGESEKLKSFLQGYEVSTSDSEAGIYHGNINTKAVDHIEVCLFKVKVQLNTRIELKKTRTLTRKVNKDGHDLVILINQ</sequence>
<accession>A0A1R3H280</accession>
<dbReference type="InterPro" id="IPR002885">
    <property type="entry name" value="PPR_rpt"/>
</dbReference>
<dbReference type="Proteomes" id="UP000188268">
    <property type="component" value="Unassembled WGS sequence"/>
</dbReference>
<feature type="repeat" description="PPR" evidence="3">
    <location>
        <begin position="451"/>
        <end position="486"/>
    </location>
</feature>
<evidence type="ECO:0000256" key="2">
    <source>
        <dbReference type="ARBA" id="ARBA00022737"/>
    </source>
</evidence>
<keyword evidence="2" id="KW-0677">Repeat</keyword>
<dbReference type="Gramene" id="OMO64391">
    <property type="protein sequence ID" value="OMO64391"/>
    <property type="gene ID" value="CCACVL1_21797"/>
</dbReference>
<dbReference type="Pfam" id="PF01535">
    <property type="entry name" value="PPR"/>
    <property type="match status" value="1"/>
</dbReference>
<evidence type="ECO:0000256" key="3">
    <source>
        <dbReference type="PROSITE-ProRule" id="PRU00708"/>
    </source>
</evidence>
<evidence type="ECO:0000313" key="5">
    <source>
        <dbReference type="Proteomes" id="UP000188268"/>
    </source>
</evidence>
<dbReference type="OMA" id="KTNWLTQ"/>
<comment type="similarity">
    <text evidence="1">Belongs to the PPR family. P subfamily.</text>
</comment>
<dbReference type="Pfam" id="PF13041">
    <property type="entry name" value="PPR_2"/>
    <property type="match status" value="3"/>
</dbReference>
<dbReference type="GO" id="GO:0003729">
    <property type="term" value="F:mRNA binding"/>
    <property type="evidence" value="ECO:0007669"/>
    <property type="project" value="TreeGrafter"/>
</dbReference>
<dbReference type="PANTHER" id="PTHR47932">
    <property type="entry name" value="ATPASE EXPRESSION PROTEIN 3"/>
    <property type="match status" value="1"/>
</dbReference>
<feature type="repeat" description="PPR" evidence="3">
    <location>
        <begin position="304"/>
        <end position="338"/>
    </location>
</feature>
<feature type="repeat" description="PPR" evidence="3">
    <location>
        <begin position="416"/>
        <end position="450"/>
    </location>
</feature>
<feature type="repeat" description="PPR" evidence="3">
    <location>
        <begin position="380"/>
        <end position="414"/>
    </location>
</feature>
<feature type="repeat" description="PPR" evidence="3">
    <location>
        <begin position="487"/>
        <end position="521"/>
    </location>
</feature>
<evidence type="ECO:0008006" key="6">
    <source>
        <dbReference type="Google" id="ProtNLM"/>
    </source>
</evidence>
<evidence type="ECO:0000256" key="1">
    <source>
        <dbReference type="ARBA" id="ARBA00007626"/>
    </source>
</evidence>
<proteinExistence type="inferred from homology"/>
<dbReference type="NCBIfam" id="TIGR00756">
    <property type="entry name" value="PPR"/>
    <property type="match status" value="6"/>
</dbReference>
<organism evidence="4 5">
    <name type="scientific">Corchorus capsularis</name>
    <name type="common">Jute</name>
    <dbReference type="NCBI Taxonomy" id="210143"/>
    <lineage>
        <taxon>Eukaryota</taxon>
        <taxon>Viridiplantae</taxon>
        <taxon>Streptophyta</taxon>
        <taxon>Embryophyta</taxon>
        <taxon>Tracheophyta</taxon>
        <taxon>Spermatophyta</taxon>
        <taxon>Magnoliopsida</taxon>
        <taxon>eudicotyledons</taxon>
        <taxon>Gunneridae</taxon>
        <taxon>Pentapetalae</taxon>
        <taxon>rosids</taxon>
        <taxon>malvids</taxon>
        <taxon>Malvales</taxon>
        <taxon>Malvaceae</taxon>
        <taxon>Grewioideae</taxon>
        <taxon>Apeibeae</taxon>
        <taxon>Corchorus</taxon>
    </lineage>
</organism>
<dbReference type="OrthoDB" id="185373at2759"/>
<gene>
    <name evidence="4" type="ORF">CCACVL1_21797</name>
</gene>
<comment type="caution">
    <text evidence="4">The sequence shown here is derived from an EMBL/GenBank/DDBJ whole genome shotgun (WGS) entry which is preliminary data.</text>
</comment>
<evidence type="ECO:0000313" key="4">
    <source>
        <dbReference type="EMBL" id="OMO64391.1"/>
    </source>
</evidence>
<dbReference type="AlphaFoldDB" id="A0A1R3H280"/>
<name>A0A1R3H280_COCAP</name>
<dbReference type="EMBL" id="AWWV01012811">
    <property type="protein sequence ID" value="OMO64391.1"/>
    <property type="molecule type" value="Genomic_DNA"/>
</dbReference>
<dbReference type="InterPro" id="IPR011990">
    <property type="entry name" value="TPR-like_helical_dom_sf"/>
</dbReference>
<dbReference type="PANTHER" id="PTHR47932:SF2">
    <property type="entry name" value="OS10G0484300 PROTEIN"/>
    <property type="match status" value="1"/>
</dbReference>
<dbReference type="Pfam" id="PF12854">
    <property type="entry name" value="PPR_1"/>
    <property type="match status" value="1"/>
</dbReference>